<keyword evidence="1" id="KW-0732">Signal</keyword>
<proteinExistence type="predicted"/>
<gene>
    <name evidence="2" type="ORF">HA482_34580</name>
</gene>
<organism evidence="2 3">
    <name type="scientific">Bradyrhizobium campsiandrae</name>
    <dbReference type="NCBI Taxonomy" id="1729892"/>
    <lineage>
        <taxon>Bacteria</taxon>
        <taxon>Pseudomonadati</taxon>
        <taxon>Pseudomonadota</taxon>
        <taxon>Alphaproteobacteria</taxon>
        <taxon>Hyphomicrobiales</taxon>
        <taxon>Nitrobacteraceae</taxon>
        <taxon>Bradyrhizobium</taxon>
    </lineage>
</organism>
<evidence type="ECO:0000313" key="2">
    <source>
        <dbReference type="EMBL" id="MBC9983323.1"/>
    </source>
</evidence>
<dbReference type="Proteomes" id="UP000639516">
    <property type="component" value="Unassembled WGS sequence"/>
</dbReference>
<feature type="chain" id="PRO_5045836809" evidence="1">
    <location>
        <begin position="25"/>
        <end position="95"/>
    </location>
</feature>
<name>A0ABR7UJH9_9BRAD</name>
<feature type="signal peptide" evidence="1">
    <location>
        <begin position="1"/>
        <end position="24"/>
    </location>
</feature>
<accession>A0ABR7UJH9</accession>
<evidence type="ECO:0000313" key="3">
    <source>
        <dbReference type="Proteomes" id="UP000639516"/>
    </source>
</evidence>
<comment type="caution">
    <text evidence="2">The sequence shown here is derived from an EMBL/GenBank/DDBJ whole genome shotgun (WGS) entry which is preliminary data.</text>
</comment>
<keyword evidence="3" id="KW-1185">Reference proteome</keyword>
<dbReference type="EMBL" id="JAATTO010000066">
    <property type="protein sequence ID" value="MBC9983323.1"/>
    <property type="molecule type" value="Genomic_DNA"/>
</dbReference>
<reference evidence="2 3" key="1">
    <citation type="journal article" date="2020" name="Arch. Microbiol.">
        <title>Bradyrhizobium campsiandrae sp. nov., a nitrogen-fixing bacterial strain isolated from a native leguminous tree from the Amazon adapted to flooded conditions.</title>
        <authorList>
            <person name="Cabral Michel D."/>
            <person name="Martins da Costa E."/>
            <person name="Azarias Guimaraes A."/>
            <person name="Soares de Carvalho T."/>
            <person name="Santos de Castro Caputo P."/>
            <person name="Willems A."/>
            <person name="de Souza Moreira F.M."/>
        </authorList>
    </citation>
    <scope>NUCLEOTIDE SEQUENCE [LARGE SCALE GENOMIC DNA]</scope>
    <source>
        <strain evidence="3">INPA 384B</strain>
    </source>
</reference>
<protein>
    <submittedName>
        <fullName evidence="2">Uncharacterized protein</fullName>
    </submittedName>
</protein>
<evidence type="ECO:0000256" key="1">
    <source>
        <dbReference type="SAM" id="SignalP"/>
    </source>
</evidence>
<sequence length="95" mass="10055">MSIRLGVTMLAATFLLGSASSLKAGGSAAAPHTTIAAPGEAAPARYADLFRQAPIGHRQPRPVDIPEATEATRGDDELRRLDTEIDRKLIICRGC</sequence>
<dbReference type="RefSeq" id="WP_188100465.1">
    <property type="nucleotide sequence ID" value="NZ_JAANIH010000017.1"/>
</dbReference>